<sequence length="57" mass="6311">MVPSLRGRSLNLEKGGLIKFYFLQVALELKTNSRGLFVSAARPACGNDRFVNATRNL</sequence>
<reference evidence="1 2" key="1">
    <citation type="submission" date="2009-07" db="EMBL/GenBank/DDBJ databases">
        <authorList>
            <person name="Madupu R."/>
            <person name="Sebastian Y."/>
            <person name="Durkin A.S."/>
            <person name="Torralba M."/>
            <person name="Methe B."/>
            <person name="Sutton G.G."/>
            <person name="Strausberg R.L."/>
            <person name="Nelson K.E."/>
        </authorList>
    </citation>
    <scope>NUCLEOTIDE SEQUENCE [LARGE SCALE GENOMIC DNA]</scope>
    <source>
        <strain evidence="1 2">RM3268</strain>
    </source>
</reference>
<evidence type="ECO:0000313" key="2">
    <source>
        <dbReference type="Proteomes" id="UP000005709"/>
    </source>
</evidence>
<organism evidence="1 2">
    <name type="scientific">Campylobacter gracilis RM3268</name>
    <dbReference type="NCBI Taxonomy" id="553220"/>
    <lineage>
        <taxon>Bacteria</taxon>
        <taxon>Pseudomonadati</taxon>
        <taxon>Campylobacterota</taxon>
        <taxon>Epsilonproteobacteria</taxon>
        <taxon>Campylobacterales</taxon>
        <taxon>Campylobacteraceae</taxon>
        <taxon>Campylobacter</taxon>
    </lineage>
</organism>
<keyword evidence="2" id="KW-1185">Reference proteome</keyword>
<protein>
    <submittedName>
        <fullName evidence="1">Uncharacterized protein</fullName>
    </submittedName>
</protein>
<dbReference type="EMBL" id="ACYG01000027">
    <property type="protein sequence ID" value="EEV17033.1"/>
    <property type="molecule type" value="Genomic_DNA"/>
</dbReference>
<gene>
    <name evidence="1" type="ORF">CAMGR0001_1327</name>
</gene>
<comment type="caution">
    <text evidence="1">The sequence shown here is derived from an EMBL/GenBank/DDBJ whole genome shotgun (WGS) entry which is preliminary data.</text>
</comment>
<evidence type="ECO:0000313" key="1">
    <source>
        <dbReference type="EMBL" id="EEV17033.1"/>
    </source>
</evidence>
<proteinExistence type="predicted"/>
<accession>C8PJC8</accession>
<dbReference type="Proteomes" id="UP000005709">
    <property type="component" value="Unassembled WGS sequence"/>
</dbReference>
<name>C8PJC8_9BACT</name>
<dbReference type="AlphaFoldDB" id="C8PJC8"/>